<gene>
    <name evidence="2" type="ORF">B0I03_104149</name>
</gene>
<protein>
    <submittedName>
        <fullName evidence="2">Uncharacterized protein</fullName>
    </submittedName>
</protein>
<keyword evidence="1" id="KW-0812">Transmembrane</keyword>
<keyword evidence="1" id="KW-1133">Transmembrane helix</keyword>
<comment type="caution">
    <text evidence="2">The sequence shown here is derived from an EMBL/GenBank/DDBJ whole genome shotgun (WGS) entry which is preliminary data.</text>
</comment>
<keyword evidence="1" id="KW-0472">Membrane</keyword>
<reference evidence="2 3" key="1">
    <citation type="submission" date="2018-06" db="EMBL/GenBank/DDBJ databases">
        <title>Genomic Encyclopedia of Type Strains, Phase III (KMG-III): the genomes of soil and plant-associated and newly described type strains.</title>
        <authorList>
            <person name="Whitman W."/>
        </authorList>
    </citation>
    <scope>NUCLEOTIDE SEQUENCE [LARGE SCALE GENOMIC DNA]</scope>
    <source>
        <strain evidence="2 3">CGMCC 1.12398</strain>
    </source>
</reference>
<dbReference type="RefSeq" id="WP_111566848.1">
    <property type="nucleotide sequence ID" value="NZ_QLMI01000004.1"/>
</dbReference>
<dbReference type="AlphaFoldDB" id="A0A327YNF2"/>
<name>A0A327YNF2_9FLAO</name>
<keyword evidence="3" id="KW-1185">Reference proteome</keyword>
<evidence type="ECO:0000256" key="1">
    <source>
        <dbReference type="SAM" id="Phobius"/>
    </source>
</evidence>
<feature type="transmembrane region" description="Helical" evidence="1">
    <location>
        <begin position="34"/>
        <end position="59"/>
    </location>
</feature>
<dbReference type="OrthoDB" id="1271404at2"/>
<proteinExistence type="predicted"/>
<evidence type="ECO:0000313" key="3">
    <source>
        <dbReference type="Proteomes" id="UP000249620"/>
    </source>
</evidence>
<organism evidence="2 3">
    <name type="scientific">Flavobacterium aquaticum</name>
    <dbReference type="NCBI Taxonomy" id="1236486"/>
    <lineage>
        <taxon>Bacteria</taxon>
        <taxon>Pseudomonadati</taxon>
        <taxon>Bacteroidota</taxon>
        <taxon>Flavobacteriia</taxon>
        <taxon>Flavobacteriales</taxon>
        <taxon>Flavobacteriaceae</taxon>
        <taxon>Flavobacterium</taxon>
    </lineage>
</organism>
<accession>A0A327YNF2</accession>
<evidence type="ECO:0000313" key="2">
    <source>
        <dbReference type="EMBL" id="RAK22624.1"/>
    </source>
</evidence>
<dbReference type="EMBL" id="QLMI01000004">
    <property type="protein sequence ID" value="RAK22624.1"/>
    <property type="molecule type" value="Genomic_DNA"/>
</dbReference>
<dbReference type="Proteomes" id="UP000249620">
    <property type="component" value="Unassembled WGS sequence"/>
</dbReference>
<sequence length="66" mass="7469">MKKKILNILTVALAITTLGFIADGDVKEPNVLMLFFEFFMMTGIVFTLISIIYFSYAFAKKNLLKA</sequence>